<feature type="region of interest" description="Disordered" evidence="5">
    <location>
        <begin position="110"/>
        <end position="194"/>
    </location>
</feature>
<dbReference type="STRING" id="137246.A0A401T965"/>
<comment type="caution">
    <text evidence="7">The sequence shown here is derived from an EMBL/GenBank/DDBJ whole genome shotgun (WGS) entry which is preliminary data.</text>
</comment>
<dbReference type="EMBL" id="BEZZ01018363">
    <property type="protein sequence ID" value="GCC39154.1"/>
    <property type="molecule type" value="Genomic_DNA"/>
</dbReference>
<organism evidence="7 8">
    <name type="scientific">Chiloscyllium punctatum</name>
    <name type="common">Brownbanded bambooshark</name>
    <name type="synonym">Hemiscyllium punctatum</name>
    <dbReference type="NCBI Taxonomy" id="137246"/>
    <lineage>
        <taxon>Eukaryota</taxon>
        <taxon>Metazoa</taxon>
        <taxon>Chordata</taxon>
        <taxon>Craniata</taxon>
        <taxon>Vertebrata</taxon>
        <taxon>Chondrichthyes</taxon>
        <taxon>Elasmobranchii</taxon>
        <taxon>Galeomorphii</taxon>
        <taxon>Galeoidea</taxon>
        <taxon>Orectolobiformes</taxon>
        <taxon>Hemiscylliidae</taxon>
        <taxon>Chiloscyllium</taxon>
    </lineage>
</organism>
<evidence type="ECO:0000313" key="7">
    <source>
        <dbReference type="EMBL" id="GCC39154.1"/>
    </source>
</evidence>
<dbReference type="Proteomes" id="UP000287033">
    <property type="component" value="Unassembled WGS sequence"/>
</dbReference>
<feature type="compositionally biased region" description="Gly residues" evidence="5">
    <location>
        <begin position="125"/>
        <end position="138"/>
    </location>
</feature>
<dbReference type="InterPro" id="IPR017907">
    <property type="entry name" value="Znf_RING_CS"/>
</dbReference>
<dbReference type="PROSITE" id="PS00518">
    <property type="entry name" value="ZF_RING_1"/>
    <property type="match status" value="1"/>
</dbReference>
<feature type="compositionally biased region" description="Basic and acidic residues" evidence="5">
    <location>
        <begin position="115"/>
        <end position="124"/>
    </location>
</feature>
<gene>
    <name evidence="7" type="ORF">chiPu_0023269</name>
</gene>
<dbReference type="PANTHER" id="PTHR22791:SF6">
    <property type="entry name" value="RING-TYPE DOMAIN-CONTAINING PROTEIN"/>
    <property type="match status" value="1"/>
</dbReference>
<protein>
    <recommendedName>
        <fullName evidence="6">RING-type domain-containing protein</fullName>
    </recommendedName>
</protein>
<dbReference type="PANTHER" id="PTHR22791">
    <property type="entry name" value="RING-TYPE DOMAIN-CONTAINING PROTEIN"/>
    <property type="match status" value="1"/>
</dbReference>
<feature type="compositionally biased region" description="Basic and acidic residues" evidence="5">
    <location>
        <begin position="160"/>
        <end position="174"/>
    </location>
</feature>
<reference evidence="7 8" key="1">
    <citation type="journal article" date="2018" name="Nat. Ecol. Evol.">
        <title>Shark genomes provide insights into elasmobranch evolution and the origin of vertebrates.</title>
        <authorList>
            <person name="Hara Y"/>
            <person name="Yamaguchi K"/>
            <person name="Onimaru K"/>
            <person name="Kadota M"/>
            <person name="Koyanagi M"/>
            <person name="Keeley SD"/>
            <person name="Tatsumi K"/>
            <person name="Tanaka K"/>
            <person name="Motone F"/>
            <person name="Kageyama Y"/>
            <person name="Nozu R"/>
            <person name="Adachi N"/>
            <person name="Nishimura O"/>
            <person name="Nakagawa R"/>
            <person name="Tanegashima C"/>
            <person name="Kiyatake I"/>
            <person name="Matsumoto R"/>
            <person name="Murakumo K"/>
            <person name="Nishida K"/>
            <person name="Terakita A"/>
            <person name="Kuratani S"/>
            <person name="Sato K"/>
            <person name="Hyodo S Kuraku.S."/>
        </authorList>
    </citation>
    <scope>NUCLEOTIDE SEQUENCE [LARGE SCALE GENOMIC DNA]</scope>
</reference>
<evidence type="ECO:0000256" key="4">
    <source>
        <dbReference type="PROSITE-ProRule" id="PRU00175"/>
    </source>
</evidence>
<dbReference type="OrthoDB" id="9949669at2759"/>
<dbReference type="Gene3D" id="3.30.40.10">
    <property type="entry name" value="Zinc/RING finger domain, C3HC4 (zinc finger)"/>
    <property type="match status" value="1"/>
</dbReference>
<dbReference type="GO" id="GO:0008270">
    <property type="term" value="F:zinc ion binding"/>
    <property type="evidence" value="ECO:0007669"/>
    <property type="project" value="UniProtKB-KW"/>
</dbReference>
<dbReference type="Pfam" id="PF13639">
    <property type="entry name" value="zf-RING_2"/>
    <property type="match status" value="1"/>
</dbReference>
<evidence type="ECO:0000256" key="3">
    <source>
        <dbReference type="ARBA" id="ARBA00022833"/>
    </source>
</evidence>
<dbReference type="InterPro" id="IPR051435">
    <property type="entry name" value="RING_finger_E3_ubiq-ligases"/>
</dbReference>
<keyword evidence="1" id="KW-0479">Metal-binding</keyword>
<evidence type="ECO:0000256" key="2">
    <source>
        <dbReference type="ARBA" id="ARBA00022771"/>
    </source>
</evidence>
<evidence type="ECO:0000256" key="5">
    <source>
        <dbReference type="SAM" id="MobiDB-lite"/>
    </source>
</evidence>
<dbReference type="AlphaFoldDB" id="A0A401T965"/>
<dbReference type="InterPro" id="IPR001841">
    <property type="entry name" value="Znf_RING"/>
</dbReference>
<keyword evidence="3" id="KW-0862">Zinc</keyword>
<evidence type="ECO:0000256" key="1">
    <source>
        <dbReference type="ARBA" id="ARBA00022723"/>
    </source>
</evidence>
<dbReference type="PROSITE" id="PS50089">
    <property type="entry name" value="ZF_RING_2"/>
    <property type="match status" value="1"/>
</dbReference>
<dbReference type="SMART" id="SM00184">
    <property type="entry name" value="RING"/>
    <property type="match status" value="1"/>
</dbReference>
<evidence type="ECO:0000259" key="6">
    <source>
        <dbReference type="PROSITE" id="PS50089"/>
    </source>
</evidence>
<sequence>MPADTECSICYCPYARRTRSPRILPCGHIFCSQCLLTLLSSAEPRSSGAYELPCPLCRQPAQALPAGDELPFPVDPALDRLALTERGPESIAERGPKRWVRSLKRRLGLGSLRHPSSDGEEKGLGRCGGGGGGGGGRGRVWVQALGHRPGRLAPNPYRWEASRRSARRVGERGRTASAPAEGKQPGSWPHRPRF</sequence>
<keyword evidence="2 4" id="KW-0863">Zinc-finger</keyword>
<proteinExistence type="predicted"/>
<dbReference type="InterPro" id="IPR013083">
    <property type="entry name" value="Znf_RING/FYVE/PHD"/>
</dbReference>
<dbReference type="GO" id="GO:0016567">
    <property type="term" value="P:protein ubiquitination"/>
    <property type="evidence" value="ECO:0007669"/>
    <property type="project" value="TreeGrafter"/>
</dbReference>
<name>A0A401T965_CHIPU</name>
<feature type="domain" description="RING-type" evidence="6">
    <location>
        <begin position="7"/>
        <end position="58"/>
    </location>
</feature>
<evidence type="ECO:0000313" key="8">
    <source>
        <dbReference type="Proteomes" id="UP000287033"/>
    </source>
</evidence>
<accession>A0A401T965</accession>
<dbReference type="SUPFAM" id="SSF57850">
    <property type="entry name" value="RING/U-box"/>
    <property type="match status" value="1"/>
</dbReference>
<dbReference type="GO" id="GO:0061630">
    <property type="term" value="F:ubiquitin protein ligase activity"/>
    <property type="evidence" value="ECO:0007669"/>
    <property type="project" value="TreeGrafter"/>
</dbReference>
<keyword evidence="8" id="KW-1185">Reference proteome</keyword>